<name>S0DE59_9ZZZZ</name>
<organism evidence="1">
    <name type="scientific">termite gut metagenome</name>
    <dbReference type="NCBI Taxonomy" id="433724"/>
    <lineage>
        <taxon>unclassified sequences</taxon>
        <taxon>metagenomes</taxon>
        <taxon>organismal metagenomes</taxon>
    </lineage>
</organism>
<evidence type="ECO:0000313" key="1">
    <source>
        <dbReference type="EMBL" id="CCO21397.1"/>
    </source>
</evidence>
<dbReference type="EMBL" id="HF548296">
    <property type="protein sequence ID" value="CCO21397.1"/>
    <property type="molecule type" value="Genomic_DNA"/>
</dbReference>
<proteinExistence type="predicted"/>
<reference evidence="1" key="1">
    <citation type="submission" date="2012-10" db="EMBL/GenBank/DDBJ databases">
        <authorList>
            <person name="Sandrine L."/>
        </authorList>
    </citation>
    <scope>NUCLEOTIDE SEQUENCE</scope>
</reference>
<accession>S0DE59</accession>
<dbReference type="AlphaFoldDB" id="S0DE59"/>
<sequence>YDAANVVQVEQQNKFTCLSEAQPTFTKDSSFVNVANFV</sequence>
<feature type="non-terminal residue" evidence="1">
    <location>
        <position position="1"/>
    </location>
</feature>
<protein>
    <submittedName>
        <fullName evidence="1">Uncharacterized protein</fullName>
    </submittedName>
</protein>
<gene>
    <name evidence="1" type="ORF">BN138_585</name>
</gene>
<reference evidence="1" key="2">
    <citation type="journal article" date="2013" name="Biotechnol. Biofuels">
        <title>Mining for hemicellulases in the fungus-growing termite Pseudacanthotermes militaris using functional metagenomics.</title>
        <authorList>
            <person name="Bastien G."/>
            <person name="Arnal G."/>
            <person name="Bozonnet S."/>
            <person name="Laguerre S."/>
            <person name="Ferreira F."/>
            <person name="Faure R."/>
            <person name="Henrissat B."/>
            <person name="Lefevre F."/>
            <person name="Robe P."/>
            <person name="Bouchez O."/>
            <person name="Noirot C."/>
            <person name="Dumon C."/>
            <person name="O'Donohue M."/>
        </authorList>
    </citation>
    <scope>NUCLEOTIDE SEQUENCE</scope>
</reference>